<evidence type="ECO:0000313" key="2">
    <source>
        <dbReference type="EMBL" id="GBN47747.1"/>
    </source>
</evidence>
<keyword evidence="3" id="KW-1185">Reference proteome</keyword>
<protein>
    <submittedName>
        <fullName evidence="2">Uncharacterized protein</fullName>
    </submittedName>
</protein>
<feature type="region of interest" description="Disordered" evidence="1">
    <location>
        <begin position="45"/>
        <end position="72"/>
    </location>
</feature>
<proteinExistence type="predicted"/>
<organism evidence="2 3">
    <name type="scientific">Araneus ventricosus</name>
    <name type="common">Orbweaver spider</name>
    <name type="synonym">Epeira ventricosa</name>
    <dbReference type="NCBI Taxonomy" id="182803"/>
    <lineage>
        <taxon>Eukaryota</taxon>
        <taxon>Metazoa</taxon>
        <taxon>Ecdysozoa</taxon>
        <taxon>Arthropoda</taxon>
        <taxon>Chelicerata</taxon>
        <taxon>Arachnida</taxon>
        <taxon>Araneae</taxon>
        <taxon>Araneomorphae</taxon>
        <taxon>Entelegynae</taxon>
        <taxon>Araneoidea</taxon>
        <taxon>Araneidae</taxon>
        <taxon>Araneus</taxon>
    </lineage>
</organism>
<evidence type="ECO:0000313" key="3">
    <source>
        <dbReference type="Proteomes" id="UP000499080"/>
    </source>
</evidence>
<comment type="caution">
    <text evidence="2">The sequence shown here is derived from an EMBL/GenBank/DDBJ whole genome shotgun (WGS) entry which is preliminary data.</text>
</comment>
<evidence type="ECO:0000256" key="1">
    <source>
        <dbReference type="SAM" id="MobiDB-lite"/>
    </source>
</evidence>
<sequence length="99" mass="10706">MKLVLISSLLINERFSPPVLEGEEEPESVLETGSARHAGGVAAARAGPLQHGRTLSDRHVPRGDLPCAGSRRSGGRRILRYAALFIKDPLSIHFKIALN</sequence>
<dbReference type="AlphaFoldDB" id="A0A4Y2PBX9"/>
<accession>A0A4Y2PBX9</accession>
<dbReference type="EMBL" id="BGPR01010736">
    <property type="protein sequence ID" value="GBN47747.1"/>
    <property type="molecule type" value="Genomic_DNA"/>
</dbReference>
<dbReference type="Proteomes" id="UP000499080">
    <property type="component" value="Unassembled WGS sequence"/>
</dbReference>
<name>A0A4Y2PBX9_ARAVE</name>
<reference evidence="2 3" key="1">
    <citation type="journal article" date="2019" name="Sci. Rep.">
        <title>Orb-weaving spider Araneus ventricosus genome elucidates the spidroin gene catalogue.</title>
        <authorList>
            <person name="Kono N."/>
            <person name="Nakamura H."/>
            <person name="Ohtoshi R."/>
            <person name="Moran D.A.P."/>
            <person name="Shinohara A."/>
            <person name="Yoshida Y."/>
            <person name="Fujiwara M."/>
            <person name="Mori M."/>
            <person name="Tomita M."/>
            <person name="Arakawa K."/>
        </authorList>
    </citation>
    <scope>NUCLEOTIDE SEQUENCE [LARGE SCALE GENOMIC DNA]</scope>
</reference>
<gene>
    <name evidence="2" type="ORF">AVEN_139477_1</name>
</gene>